<proteinExistence type="predicted"/>
<name>A0AAV2K5B2_KNICA</name>
<dbReference type="AlphaFoldDB" id="A0AAV2K5B2"/>
<evidence type="ECO:0000313" key="2">
    <source>
        <dbReference type="Proteomes" id="UP001497482"/>
    </source>
</evidence>
<keyword evidence="2" id="KW-1185">Reference proteome</keyword>
<accession>A0AAV2K5B2</accession>
<reference evidence="1 2" key="1">
    <citation type="submission" date="2024-04" db="EMBL/GenBank/DDBJ databases">
        <authorList>
            <person name="Waldvogel A.-M."/>
            <person name="Schoenle A."/>
        </authorList>
    </citation>
    <scope>NUCLEOTIDE SEQUENCE [LARGE SCALE GENOMIC DNA]</scope>
</reference>
<dbReference type="Proteomes" id="UP001497482">
    <property type="component" value="Chromosome 16"/>
</dbReference>
<evidence type="ECO:0000313" key="1">
    <source>
        <dbReference type="EMBL" id="CAL1584185.1"/>
    </source>
</evidence>
<organism evidence="1 2">
    <name type="scientific">Knipowitschia caucasica</name>
    <name type="common">Caucasian dwarf goby</name>
    <name type="synonym">Pomatoschistus caucasicus</name>
    <dbReference type="NCBI Taxonomy" id="637954"/>
    <lineage>
        <taxon>Eukaryota</taxon>
        <taxon>Metazoa</taxon>
        <taxon>Chordata</taxon>
        <taxon>Craniata</taxon>
        <taxon>Vertebrata</taxon>
        <taxon>Euteleostomi</taxon>
        <taxon>Actinopterygii</taxon>
        <taxon>Neopterygii</taxon>
        <taxon>Teleostei</taxon>
        <taxon>Neoteleostei</taxon>
        <taxon>Acanthomorphata</taxon>
        <taxon>Gobiaria</taxon>
        <taxon>Gobiiformes</taxon>
        <taxon>Gobioidei</taxon>
        <taxon>Gobiidae</taxon>
        <taxon>Gobiinae</taxon>
        <taxon>Knipowitschia</taxon>
    </lineage>
</organism>
<sequence>MQSRRFLYADYAVCIGPRSWKGPGQTRTNTKWNVKFNIQERSADIDTRSYTHHFYFGSFNQGTNNQDSKKEKD</sequence>
<dbReference type="EMBL" id="OZ035838">
    <property type="protein sequence ID" value="CAL1584185.1"/>
    <property type="molecule type" value="Genomic_DNA"/>
</dbReference>
<gene>
    <name evidence="1" type="ORF">KC01_LOCUS14557</name>
</gene>
<protein>
    <submittedName>
        <fullName evidence="1">Uncharacterized protein</fullName>
    </submittedName>
</protein>